<protein>
    <submittedName>
        <fullName evidence="1">Uncharacterized protein</fullName>
    </submittedName>
</protein>
<evidence type="ECO:0000313" key="1">
    <source>
        <dbReference type="EMBL" id="MDH4572448.1"/>
    </source>
</evidence>
<reference evidence="1" key="1">
    <citation type="journal article" date="2015" name="Antonie Van Leeuwenhoek">
        <title>Comparative 16S rRNA signatures and multilocus sequence analysis for the genus Salinicola and description of Salinicola acroporae sp. nov., isolated from coral Acropora digitifera.</title>
        <authorList>
            <person name="Lepcha R.T."/>
            <person name="Poddar A."/>
            <person name="Schumann P."/>
            <person name="Das S.K."/>
        </authorList>
    </citation>
    <scope>NUCLEOTIDE SEQUENCE</scope>
    <source>
        <strain evidence="1">S4-41</strain>
    </source>
</reference>
<gene>
    <name evidence="1" type="ORF">CUR86_08250</name>
</gene>
<dbReference type="EMBL" id="PGFS01000001">
    <property type="protein sequence ID" value="MDH4572448.1"/>
    <property type="molecule type" value="Genomic_DNA"/>
</dbReference>
<evidence type="ECO:0000313" key="2">
    <source>
        <dbReference type="Proteomes" id="UP001162135"/>
    </source>
</evidence>
<proteinExistence type="predicted"/>
<reference evidence="1" key="2">
    <citation type="submission" date="2017-11" db="EMBL/GenBank/DDBJ databases">
        <authorList>
            <person name="Das S.K."/>
        </authorList>
    </citation>
    <scope>NUCLEOTIDE SEQUENCE</scope>
    <source>
        <strain evidence="1">S4-41</strain>
    </source>
</reference>
<organism evidence="1 2">
    <name type="scientific">Salinicola acroporae</name>
    <dbReference type="NCBI Taxonomy" id="1541440"/>
    <lineage>
        <taxon>Bacteria</taxon>
        <taxon>Pseudomonadati</taxon>
        <taxon>Pseudomonadota</taxon>
        <taxon>Gammaproteobacteria</taxon>
        <taxon>Oceanospirillales</taxon>
        <taxon>Halomonadaceae</taxon>
        <taxon>Salinicola</taxon>
    </lineage>
</organism>
<comment type="caution">
    <text evidence="1">The sequence shown here is derived from an EMBL/GenBank/DDBJ whole genome shotgun (WGS) entry which is preliminary data.</text>
</comment>
<dbReference type="Proteomes" id="UP001162135">
    <property type="component" value="Unassembled WGS sequence"/>
</dbReference>
<keyword evidence="2" id="KW-1185">Reference proteome</keyword>
<name>A0ABT6I453_9GAMM</name>
<accession>A0ABT6I453</accession>
<dbReference type="RefSeq" id="WP_110716739.1">
    <property type="nucleotide sequence ID" value="NZ_PGFS01000001.1"/>
</dbReference>
<sequence>MNERQIREKLETIDRLRADADTCRRMATGWLGMDFELVAVTPVVVKRRFRHSKVVSQEITMDAAERGIFRDWLAERAGRMDLEADKLAGSLAGGENEVSA</sequence>